<dbReference type="AlphaFoldDB" id="A0A816CZJ8"/>
<evidence type="ECO:0000313" key="2">
    <source>
        <dbReference type="EMBL" id="CAF5034827.1"/>
    </source>
</evidence>
<accession>A0A816CZJ8</accession>
<comment type="caution">
    <text evidence="1">The sequence shown here is derived from an EMBL/GenBank/DDBJ whole genome shotgun (WGS) entry which is preliminary data.</text>
</comment>
<dbReference type="Gene3D" id="3.10.10.10">
    <property type="entry name" value="HIV Type 1 Reverse Transcriptase, subunit A, domain 1"/>
    <property type="match status" value="1"/>
</dbReference>
<dbReference type="InterPro" id="IPR050951">
    <property type="entry name" value="Retrovirus_Pol_polyprotein"/>
</dbReference>
<protein>
    <recommendedName>
        <fullName evidence="4">Reverse transcriptase</fullName>
    </recommendedName>
</protein>
<feature type="non-terminal residue" evidence="1">
    <location>
        <position position="55"/>
    </location>
</feature>
<name>A0A816CZJ8_9BILA</name>
<sequence>MPKFCNPRSLPFAYREAVENDLNRLVTEGVLEPITVSKWAAPIVVVPKPGGKIRI</sequence>
<dbReference type="PANTHER" id="PTHR37984:SF5">
    <property type="entry name" value="PROTEIN NYNRIN-LIKE"/>
    <property type="match status" value="1"/>
</dbReference>
<dbReference type="SUPFAM" id="SSF56672">
    <property type="entry name" value="DNA/RNA polymerases"/>
    <property type="match status" value="1"/>
</dbReference>
<dbReference type="EMBL" id="CAJNOW010014142">
    <property type="protein sequence ID" value="CAF1629765.1"/>
    <property type="molecule type" value="Genomic_DNA"/>
</dbReference>
<evidence type="ECO:0000313" key="1">
    <source>
        <dbReference type="EMBL" id="CAF1629765.1"/>
    </source>
</evidence>
<dbReference type="InterPro" id="IPR043502">
    <property type="entry name" value="DNA/RNA_pol_sf"/>
</dbReference>
<dbReference type="EMBL" id="CAJOBJ010221817">
    <property type="protein sequence ID" value="CAF5034827.1"/>
    <property type="molecule type" value="Genomic_DNA"/>
</dbReference>
<proteinExistence type="predicted"/>
<dbReference type="Proteomes" id="UP000681720">
    <property type="component" value="Unassembled WGS sequence"/>
</dbReference>
<dbReference type="OrthoDB" id="6759844at2759"/>
<evidence type="ECO:0000313" key="3">
    <source>
        <dbReference type="Proteomes" id="UP000663834"/>
    </source>
</evidence>
<dbReference type="Proteomes" id="UP000663834">
    <property type="component" value="Unassembled WGS sequence"/>
</dbReference>
<evidence type="ECO:0008006" key="4">
    <source>
        <dbReference type="Google" id="ProtNLM"/>
    </source>
</evidence>
<dbReference type="PANTHER" id="PTHR37984">
    <property type="entry name" value="PROTEIN CBG26694"/>
    <property type="match status" value="1"/>
</dbReference>
<organism evidence="1 3">
    <name type="scientific">Rotaria magnacalcarata</name>
    <dbReference type="NCBI Taxonomy" id="392030"/>
    <lineage>
        <taxon>Eukaryota</taxon>
        <taxon>Metazoa</taxon>
        <taxon>Spiralia</taxon>
        <taxon>Gnathifera</taxon>
        <taxon>Rotifera</taxon>
        <taxon>Eurotatoria</taxon>
        <taxon>Bdelloidea</taxon>
        <taxon>Philodinida</taxon>
        <taxon>Philodinidae</taxon>
        <taxon>Rotaria</taxon>
    </lineage>
</organism>
<gene>
    <name evidence="2" type="ORF">GIL414_LOCUS59099</name>
    <name evidence="1" type="ORF">KQP761_LOCUS25957</name>
</gene>
<reference evidence="1" key="1">
    <citation type="submission" date="2021-02" db="EMBL/GenBank/DDBJ databases">
        <authorList>
            <person name="Nowell W R."/>
        </authorList>
    </citation>
    <scope>NUCLEOTIDE SEQUENCE</scope>
</reference>